<gene>
    <name evidence="2" type="ORF">DVS81_13595</name>
</gene>
<reference evidence="2 3" key="1">
    <citation type="submission" date="2018-05" db="EMBL/GenBank/DDBJ databases">
        <title>Integrated omic analyses show evidence that a Ca. Accumulibacter phosphatis strain performs denitrification under micro-aerobic conditions.</title>
        <authorList>
            <person name="Camejo P.Y."/>
            <person name="Katherine M.D."/>
            <person name="Daniel N.R."/>
        </authorList>
    </citation>
    <scope>NUCLEOTIDE SEQUENCE [LARGE SCALE GENOMIC DNA]</scope>
    <source>
        <strain evidence="2">UW-LDO-IC</strain>
    </source>
</reference>
<dbReference type="AlphaFoldDB" id="A0A369XRH1"/>
<organism evidence="2 3">
    <name type="scientific">Candidatus Accumulibacter meliphilus</name>
    <dbReference type="NCBI Taxonomy" id="2211374"/>
    <lineage>
        <taxon>Bacteria</taxon>
        <taxon>Pseudomonadati</taxon>
        <taxon>Pseudomonadota</taxon>
        <taxon>Betaproteobacteria</taxon>
        <taxon>Candidatus Accumulibacter</taxon>
    </lineage>
</organism>
<evidence type="ECO:0000313" key="3">
    <source>
        <dbReference type="Proteomes" id="UP000253831"/>
    </source>
</evidence>
<evidence type="ECO:0000313" key="2">
    <source>
        <dbReference type="EMBL" id="RDE49988.1"/>
    </source>
</evidence>
<feature type="region of interest" description="Disordered" evidence="1">
    <location>
        <begin position="55"/>
        <end position="141"/>
    </location>
</feature>
<comment type="caution">
    <text evidence="2">The sequence shown here is derived from an EMBL/GenBank/DDBJ whole genome shotgun (WGS) entry which is preliminary data.</text>
</comment>
<sequence length="141" mass="14523">MRYHFFTIEALQPATGEEALNAFCAGHRVVSVDRHFVDQGASSYWSLCVATVDGADPARSAPPSQGLADHLPARSLPSPLVGEGSGERGNPTIADQHHDAPGALTCQGLVATSARGPLPNPSPARGEGLCQLDATGAGGRK</sequence>
<dbReference type="EMBL" id="QPGA01000028">
    <property type="protein sequence ID" value="RDE49988.1"/>
    <property type="molecule type" value="Genomic_DNA"/>
</dbReference>
<accession>A0A369XRH1</accession>
<protein>
    <submittedName>
        <fullName evidence="2">Uncharacterized protein</fullName>
    </submittedName>
</protein>
<name>A0A369XRH1_9PROT</name>
<evidence type="ECO:0000256" key="1">
    <source>
        <dbReference type="SAM" id="MobiDB-lite"/>
    </source>
</evidence>
<proteinExistence type="predicted"/>
<dbReference type="Proteomes" id="UP000253831">
    <property type="component" value="Unassembled WGS sequence"/>
</dbReference>